<feature type="binding site" evidence="8">
    <location>
        <position position="178"/>
    </location>
    <ligand>
        <name>substrate</name>
    </ligand>
</feature>
<comment type="pathway">
    <text evidence="8 9">Carbohydrate degradation; glycolysis; D-glyceraldehyde 3-phosphate from glycerone phosphate: step 1/1.</text>
</comment>
<keyword evidence="4 8" id="KW-0312">Gluconeogenesis</keyword>
<proteinExistence type="inferred from homology"/>
<dbReference type="EMBL" id="JBHSDR010000006">
    <property type="protein sequence ID" value="MFC4295483.1"/>
    <property type="molecule type" value="Genomic_DNA"/>
</dbReference>
<dbReference type="Gene3D" id="3.20.20.70">
    <property type="entry name" value="Aldolase class I"/>
    <property type="match status" value="1"/>
</dbReference>
<evidence type="ECO:0000256" key="8">
    <source>
        <dbReference type="HAMAP-Rule" id="MF_00147"/>
    </source>
</evidence>
<evidence type="ECO:0000256" key="9">
    <source>
        <dbReference type="RuleBase" id="RU363013"/>
    </source>
</evidence>
<feature type="binding site" evidence="8">
    <location>
        <position position="217"/>
    </location>
    <ligand>
        <name>substrate</name>
    </ligand>
</feature>
<keyword evidence="5 8" id="KW-0963">Cytoplasm</keyword>
<comment type="caution">
    <text evidence="10">The sequence shown here is derived from an EMBL/GenBank/DDBJ whole genome shotgun (WGS) entry which is preliminary data.</text>
</comment>
<evidence type="ECO:0000313" key="10">
    <source>
        <dbReference type="EMBL" id="MFC4295483.1"/>
    </source>
</evidence>
<comment type="catalytic activity">
    <reaction evidence="1">
        <text>L-erythrulose 1-phosphate = D-erythrulose 4-phosphate</text>
        <dbReference type="Rhea" id="RHEA:49588"/>
        <dbReference type="ChEBI" id="CHEBI:58002"/>
        <dbReference type="ChEBI" id="CHEBI:90796"/>
        <dbReference type="EC" id="5.3.1.33"/>
    </reaction>
</comment>
<evidence type="ECO:0000256" key="5">
    <source>
        <dbReference type="ARBA" id="ARBA00022490"/>
    </source>
</evidence>
<dbReference type="InterPro" id="IPR022896">
    <property type="entry name" value="TrioseP_Isoase_bac/euk"/>
</dbReference>
<evidence type="ECO:0000256" key="3">
    <source>
        <dbReference type="ARBA" id="ARBA00007422"/>
    </source>
</evidence>
<feature type="active site" description="Proton acceptor" evidence="8">
    <location>
        <position position="172"/>
    </location>
</feature>
<dbReference type="InterPro" id="IPR020861">
    <property type="entry name" value="Triosephosphate_isomerase_AS"/>
</dbReference>
<evidence type="ECO:0000256" key="4">
    <source>
        <dbReference type="ARBA" id="ARBA00022432"/>
    </source>
</evidence>
<reference evidence="11" key="1">
    <citation type="journal article" date="2019" name="Int. J. Syst. Evol. Microbiol.">
        <title>The Global Catalogue of Microorganisms (GCM) 10K type strain sequencing project: providing services to taxonomists for standard genome sequencing and annotation.</title>
        <authorList>
            <consortium name="The Broad Institute Genomics Platform"/>
            <consortium name="The Broad Institute Genome Sequencing Center for Infectious Disease"/>
            <person name="Wu L."/>
            <person name="Ma J."/>
        </authorList>
    </citation>
    <scope>NUCLEOTIDE SEQUENCE [LARGE SCALE GENOMIC DNA]</scope>
    <source>
        <strain evidence="11">CGMCC 1.12989</strain>
    </source>
</reference>
<evidence type="ECO:0000256" key="6">
    <source>
        <dbReference type="ARBA" id="ARBA00023152"/>
    </source>
</evidence>
<comment type="similarity">
    <text evidence="3 8 9">Belongs to the triosephosphate isomerase family.</text>
</comment>
<sequence length="260" mass="26004">MSLSPYVVGNWKMNGVRATLAEARAIDRAVARLTGVEVGLAPPFTLIAALREAVTAIGVGGQDCHVAAKGAHTGDVSAAMLADAGADFVIVGHSERRADHGESDALVRAKAEAALAAGLSVIVCVGETEAQRDSGEAEAVVSRQLDASLPSGEAAGEVGEVKLAERLAVAYEPVWAIGTGRVPSVADVEAMHAALRQRLVAAYGEGGSDVRVLYGGSVNPSNAAELLSTPGVGGALVGGASLSAESFMGIVAAAGAEPAD</sequence>
<comment type="function">
    <text evidence="8">Involved in the gluconeogenesis. Catalyzes stereospecifically the conversion of dihydroxyacetone phosphate (DHAP) to D-glyceraldehyde-3-phosphate (G3P).</text>
</comment>
<keyword evidence="11" id="KW-1185">Reference proteome</keyword>
<dbReference type="SUPFAM" id="SSF51351">
    <property type="entry name" value="Triosephosphate isomerase (TIM)"/>
    <property type="match status" value="1"/>
</dbReference>
<comment type="pathway">
    <text evidence="2">Carbohydrate metabolism; erythritol degradation.</text>
</comment>
<evidence type="ECO:0000256" key="2">
    <source>
        <dbReference type="ARBA" id="ARBA00004939"/>
    </source>
</evidence>
<comment type="catalytic activity">
    <reaction evidence="8 9">
        <text>D-glyceraldehyde 3-phosphate = dihydroxyacetone phosphate</text>
        <dbReference type="Rhea" id="RHEA:18585"/>
        <dbReference type="ChEBI" id="CHEBI:57642"/>
        <dbReference type="ChEBI" id="CHEBI:59776"/>
        <dbReference type="EC" id="5.3.1.1"/>
    </reaction>
</comment>
<accession>A0ABV8RQ57</accession>
<comment type="pathway">
    <text evidence="8 9">Carbohydrate biosynthesis; gluconeogenesis.</text>
</comment>
<dbReference type="InterPro" id="IPR000652">
    <property type="entry name" value="Triosephosphate_isomerase"/>
</dbReference>
<dbReference type="RefSeq" id="WP_379538956.1">
    <property type="nucleotide sequence ID" value="NZ_JBHSDR010000006.1"/>
</dbReference>
<feature type="binding site" evidence="8">
    <location>
        <begin position="10"/>
        <end position="12"/>
    </location>
    <ligand>
        <name>substrate</name>
    </ligand>
</feature>
<dbReference type="PROSITE" id="PS51440">
    <property type="entry name" value="TIM_2"/>
    <property type="match status" value="1"/>
</dbReference>
<organism evidence="10 11">
    <name type="scientific">Novosphingobium tardum</name>
    <dbReference type="NCBI Taxonomy" id="1538021"/>
    <lineage>
        <taxon>Bacteria</taxon>
        <taxon>Pseudomonadati</taxon>
        <taxon>Pseudomonadota</taxon>
        <taxon>Alphaproteobacteria</taxon>
        <taxon>Sphingomonadales</taxon>
        <taxon>Sphingomonadaceae</taxon>
        <taxon>Novosphingobium</taxon>
    </lineage>
</organism>
<dbReference type="InterPro" id="IPR035990">
    <property type="entry name" value="TIM_sf"/>
</dbReference>
<gene>
    <name evidence="8 10" type="primary">tpiA</name>
    <name evidence="10" type="ORF">ACFO0A_10500</name>
</gene>
<dbReference type="PANTHER" id="PTHR21139:SF42">
    <property type="entry name" value="TRIOSEPHOSPHATE ISOMERASE"/>
    <property type="match status" value="1"/>
</dbReference>
<keyword evidence="6 8" id="KW-0324">Glycolysis</keyword>
<evidence type="ECO:0000313" key="11">
    <source>
        <dbReference type="Proteomes" id="UP001595828"/>
    </source>
</evidence>
<comment type="subunit">
    <text evidence="8 9">Homodimer.</text>
</comment>
<dbReference type="CDD" id="cd00311">
    <property type="entry name" value="TIM"/>
    <property type="match status" value="1"/>
</dbReference>
<dbReference type="PANTHER" id="PTHR21139">
    <property type="entry name" value="TRIOSEPHOSPHATE ISOMERASE"/>
    <property type="match status" value="1"/>
</dbReference>
<evidence type="ECO:0000256" key="1">
    <source>
        <dbReference type="ARBA" id="ARBA00000148"/>
    </source>
</evidence>
<dbReference type="Proteomes" id="UP001595828">
    <property type="component" value="Unassembled WGS sequence"/>
</dbReference>
<dbReference type="EC" id="5.3.1.1" evidence="8 9"/>
<evidence type="ECO:0000256" key="7">
    <source>
        <dbReference type="ARBA" id="ARBA00023235"/>
    </source>
</evidence>
<dbReference type="GO" id="GO:0004807">
    <property type="term" value="F:triose-phosphate isomerase activity"/>
    <property type="evidence" value="ECO:0007669"/>
    <property type="project" value="UniProtKB-EC"/>
</dbReference>
<dbReference type="InterPro" id="IPR013785">
    <property type="entry name" value="Aldolase_TIM"/>
</dbReference>
<dbReference type="NCBIfam" id="TIGR00419">
    <property type="entry name" value="tim"/>
    <property type="match status" value="1"/>
</dbReference>
<feature type="binding site" evidence="8">
    <location>
        <begin position="238"/>
        <end position="239"/>
    </location>
    <ligand>
        <name>substrate</name>
    </ligand>
</feature>
<protein>
    <recommendedName>
        <fullName evidence="8 9">Triosephosphate isomerase</fullName>
        <shortName evidence="8">TIM</shortName>
        <shortName evidence="8">TPI</shortName>
        <ecNumber evidence="8 9">5.3.1.1</ecNumber>
    </recommendedName>
    <alternativeName>
        <fullName evidence="8">Triose-phosphate isomerase</fullName>
    </alternativeName>
</protein>
<dbReference type="HAMAP" id="MF_00147_B">
    <property type="entry name" value="TIM_B"/>
    <property type="match status" value="1"/>
</dbReference>
<name>A0ABV8RQ57_9SPHN</name>
<keyword evidence="7 8" id="KW-0413">Isomerase</keyword>
<comment type="subcellular location">
    <subcellularLocation>
        <location evidence="8 9">Cytoplasm</location>
    </subcellularLocation>
</comment>
<dbReference type="Pfam" id="PF00121">
    <property type="entry name" value="TIM"/>
    <property type="match status" value="1"/>
</dbReference>
<feature type="active site" description="Electrophile" evidence="8">
    <location>
        <position position="93"/>
    </location>
</feature>
<dbReference type="PROSITE" id="PS00171">
    <property type="entry name" value="TIM_1"/>
    <property type="match status" value="1"/>
</dbReference>